<evidence type="ECO:0000313" key="2">
    <source>
        <dbReference type="EMBL" id="RCK64761.1"/>
    </source>
</evidence>
<gene>
    <name evidence="2" type="ORF">Cantr_00110</name>
</gene>
<dbReference type="AlphaFoldDB" id="A0A367YIB0"/>
<accession>A0A367YIB0</accession>
<proteinExistence type="predicted"/>
<comment type="caution">
    <text evidence="2">The sequence shown here is derived from an EMBL/GenBank/DDBJ whole genome shotgun (WGS) entry which is preliminary data.</text>
</comment>
<evidence type="ECO:0000313" key="3">
    <source>
        <dbReference type="Proteomes" id="UP000253472"/>
    </source>
</evidence>
<dbReference type="Proteomes" id="UP000253472">
    <property type="component" value="Unassembled WGS sequence"/>
</dbReference>
<dbReference type="EMBL" id="QLNQ01000022">
    <property type="protein sequence ID" value="RCK64761.1"/>
    <property type="molecule type" value="Genomic_DNA"/>
</dbReference>
<name>A0A367YIB0_9ASCO</name>
<feature type="domain" description="T6SS Phospholipase effector Tle1-like catalytic" evidence="1">
    <location>
        <begin position="33"/>
        <end position="343"/>
    </location>
</feature>
<reference evidence="2 3" key="1">
    <citation type="submission" date="2018-06" db="EMBL/GenBank/DDBJ databases">
        <title>Whole genome sequencing of Candida tropicalis (genome annotated by CSBL at Korea University).</title>
        <authorList>
            <person name="Ahn J."/>
        </authorList>
    </citation>
    <scope>NUCLEOTIDE SEQUENCE [LARGE SCALE GENOMIC DNA]</scope>
    <source>
        <strain evidence="2 3">ATCC 20962</strain>
    </source>
</reference>
<protein>
    <recommendedName>
        <fullName evidence="1">T6SS Phospholipase effector Tle1-like catalytic domain-containing protein</fullName>
    </recommendedName>
</protein>
<dbReference type="PANTHER" id="PTHR33840:SF2">
    <property type="entry name" value="TLE1 PHOSPHOLIPASE DOMAIN-CONTAINING PROTEIN"/>
    <property type="match status" value="1"/>
</dbReference>
<sequence length="534" mass="61731">MSSSLHDEPVIGYNGVIYRTGEDINLTSASQTKNIVMCFDGTENEFGPQPFTNVLKMFRMLERDNLNQLCYYQPGIGSSYHADLDDSFERSFKSTTLSRISNRLDAFVAFTLEKHVMTAYSFLAKVFNTGDKVYLFGFSRGSFTARIIAGMIELVGLVNTGLEDMTPLAWNIYTSWEYAGQPVQVEHRTSTMAVEFKKTFSRANTRIFFMGLWDSVHSVGVLWDRIFPYTIRTSNVDHVRHALSLDERRAKFKQQLFSPIESKTAAMDPNMSYIQIVMALSWADFFKYLIDTLTGRQKRQVSAIDDLVEVYFPGNHGDIGGGWKQTPQGLFLSDVSFRWMLAQAINFGVRFQKGSVSQWSANFPSASSLLAYHHDVLTVLKKCPEKPPDKGLPEAPLKRFAGRAEDSIIYTVVWWLLELIPLFSTAEDELSHWRRVLRPNWGRRRVISESSFIHWSVFYRLHYVWDYRPKNIPKKSFGDQFLQLVREFKQFKLLDLRKYAEGLTVAKIQKDWKSDFWKKIPDELEEIIKKNPNI</sequence>
<dbReference type="PANTHER" id="PTHR33840">
    <property type="match status" value="1"/>
</dbReference>
<dbReference type="STRING" id="5486.A0A367YIB0"/>
<keyword evidence="3" id="KW-1185">Reference proteome</keyword>
<dbReference type="Pfam" id="PF09994">
    <property type="entry name" value="T6SS_Tle1-like_cat"/>
    <property type="match status" value="1"/>
</dbReference>
<dbReference type="InterPro" id="IPR018712">
    <property type="entry name" value="Tle1-like_cat"/>
</dbReference>
<dbReference type="SUPFAM" id="SSF53474">
    <property type="entry name" value="alpha/beta-Hydrolases"/>
    <property type="match status" value="1"/>
</dbReference>
<dbReference type="OrthoDB" id="3162439at2759"/>
<organism evidence="2 3">
    <name type="scientific">Candida viswanathii</name>
    <dbReference type="NCBI Taxonomy" id="5486"/>
    <lineage>
        <taxon>Eukaryota</taxon>
        <taxon>Fungi</taxon>
        <taxon>Dikarya</taxon>
        <taxon>Ascomycota</taxon>
        <taxon>Saccharomycotina</taxon>
        <taxon>Pichiomycetes</taxon>
        <taxon>Debaryomycetaceae</taxon>
        <taxon>Candida/Lodderomyces clade</taxon>
        <taxon>Candida</taxon>
    </lineage>
</organism>
<evidence type="ECO:0000259" key="1">
    <source>
        <dbReference type="Pfam" id="PF09994"/>
    </source>
</evidence>
<dbReference type="InterPro" id="IPR029058">
    <property type="entry name" value="AB_hydrolase_fold"/>
</dbReference>